<dbReference type="RefSeq" id="WP_091512863.1">
    <property type="nucleotide sequence ID" value="NZ_FNFH01000003.1"/>
</dbReference>
<feature type="chain" id="PRO_5011540777" evidence="1">
    <location>
        <begin position="27"/>
        <end position="166"/>
    </location>
</feature>
<dbReference type="OrthoDB" id="5732971at2"/>
<accession>A0A1G9AHG1</accession>
<name>A0A1G9AHG1_9GAMM</name>
<dbReference type="EMBL" id="FNFH01000003">
    <property type="protein sequence ID" value="SDK26792.1"/>
    <property type="molecule type" value="Genomic_DNA"/>
</dbReference>
<proteinExistence type="predicted"/>
<evidence type="ECO:0000256" key="1">
    <source>
        <dbReference type="SAM" id="SignalP"/>
    </source>
</evidence>
<reference evidence="3" key="1">
    <citation type="submission" date="2016-10" db="EMBL/GenBank/DDBJ databases">
        <authorList>
            <person name="Varghese N."/>
            <person name="Submissions S."/>
        </authorList>
    </citation>
    <scope>NUCLEOTIDE SEQUENCE [LARGE SCALE GENOMIC DNA]</scope>
    <source>
        <strain evidence="3">CGMCC 1.10658</strain>
    </source>
</reference>
<keyword evidence="3" id="KW-1185">Reference proteome</keyword>
<dbReference type="Proteomes" id="UP000199305">
    <property type="component" value="Unassembled WGS sequence"/>
</dbReference>
<sequence length="166" mass="19174">MDIFSSHTRRVFWFLCLLLSASAASASKHPSYLTPKYCDGLVQQFVDSGMRSLGKYVNEHFDPQYRGGIRNTIHFLEQRSSWISECDAYLQDTSKEHAFYNQQLTTEILGAMNALAKELQLVRDGVEFSDENGVNNPAPFIKERYQKLAALVDEHHTRYLMQKQFQ</sequence>
<evidence type="ECO:0000313" key="2">
    <source>
        <dbReference type="EMBL" id="SDK26792.1"/>
    </source>
</evidence>
<feature type="signal peptide" evidence="1">
    <location>
        <begin position="1"/>
        <end position="26"/>
    </location>
</feature>
<dbReference type="AlphaFoldDB" id="A0A1G9AHG1"/>
<evidence type="ECO:0000313" key="3">
    <source>
        <dbReference type="Proteomes" id="UP000199305"/>
    </source>
</evidence>
<organism evidence="2 3">
    <name type="scientific">Microbulbifer yueqingensis</name>
    <dbReference type="NCBI Taxonomy" id="658219"/>
    <lineage>
        <taxon>Bacteria</taxon>
        <taxon>Pseudomonadati</taxon>
        <taxon>Pseudomonadota</taxon>
        <taxon>Gammaproteobacteria</taxon>
        <taxon>Cellvibrionales</taxon>
        <taxon>Microbulbiferaceae</taxon>
        <taxon>Microbulbifer</taxon>
    </lineage>
</organism>
<keyword evidence="1" id="KW-0732">Signal</keyword>
<protein>
    <submittedName>
        <fullName evidence="2">Uncharacterized protein</fullName>
    </submittedName>
</protein>
<gene>
    <name evidence="2" type="ORF">SAMN05216212_2019</name>
</gene>